<feature type="compositionally biased region" description="Basic and acidic residues" evidence="1">
    <location>
        <begin position="42"/>
        <end position="58"/>
    </location>
</feature>
<proteinExistence type="predicted"/>
<dbReference type="STRING" id="768671.ThimaDRAFT_4295"/>
<feature type="region of interest" description="Disordered" evidence="1">
    <location>
        <begin position="42"/>
        <end position="72"/>
    </location>
</feature>
<protein>
    <recommendedName>
        <fullName evidence="4">UDP-N-acetylglucosamine 2-epimerase</fullName>
    </recommendedName>
</protein>
<feature type="compositionally biased region" description="Basic residues" evidence="1">
    <location>
        <begin position="59"/>
        <end position="69"/>
    </location>
</feature>
<dbReference type="Proteomes" id="UP000005459">
    <property type="component" value="Unassembled WGS sequence"/>
</dbReference>
<sequence>MTKRICIVTGTRAEYGLLRWVMEGIRQSPALELQLIRRVRHDRPYPDRPSARRRDDRRRLRRSHPRHAKTFTSLGQLRDLSTVAQVDAVVGNSSSGLVHTLYSSLASPSKILHEMLHVLPPSRERV</sequence>
<keyword evidence="3" id="KW-1185">Reference proteome</keyword>
<name>F9UH92_9GAMM</name>
<reference evidence="2 3" key="1">
    <citation type="submission" date="2011-06" db="EMBL/GenBank/DDBJ databases">
        <title>The draft genome of Thiocapsa marina 5811.</title>
        <authorList>
            <consortium name="US DOE Joint Genome Institute (JGI-PGF)"/>
            <person name="Lucas S."/>
            <person name="Han J."/>
            <person name="Cheng J.-F."/>
            <person name="Goodwin L."/>
            <person name="Pitluck S."/>
            <person name="Peters L."/>
            <person name="Land M.L."/>
            <person name="Hauser L."/>
            <person name="Vogl K."/>
            <person name="Liu Z."/>
            <person name="Imhoff J."/>
            <person name="Thiel V."/>
            <person name="Frigaard N.-U."/>
            <person name="Bryant D."/>
            <person name="Woyke T.J."/>
        </authorList>
    </citation>
    <scope>NUCLEOTIDE SEQUENCE [LARGE SCALE GENOMIC DNA]</scope>
    <source>
        <strain evidence="2 3">5811</strain>
    </source>
</reference>
<evidence type="ECO:0000313" key="2">
    <source>
        <dbReference type="EMBL" id="EGV16350.1"/>
    </source>
</evidence>
<dbReference type="SUPFAM" id="SSF53756">
    <property type="entry name" value="UDP-Glycosyltransferase/glycogen phosphorylase"/>
    <property type="match status" value="1"/>
</dbReference>
<accession>F9UH92</accession>
<dbReference type="eggNOG" id="COG0381">
    <property type="taxonomic scope" value="Bacteria"/>
</dbReference>
<dbReference type="AlphaFoldDB" id="F9UH92"/>
<evidence type="ECO:0008006" key="4">
    <source>
        <dbReference type="Google" id="ProtNLM"/>
    </source>
</evidence>
<evidence type="ECO:0000256" key="1">
    <source>
        <dbReference type="SAM" id="MobiDB-lite"/>
    </source>
</evidence>
<dbReference type="RefSeq" id="WP_007195167.1">
    <property type="nucleotide sequence ID" value="NZ_AFWV01000018.1"/>
</dbReference>
<organism evidence="2 3">
    <name type="scientific">Thiocapsa marina 5811</name>
    <dbReference type="NCBI Taxonomy" id="768671"/>
    <lineage>
        <taxon>Bacteria</taxon>
        <taxon>Pseudomonadati</taxon>
        <taxon>Pseudomonadota</taxon>
        <taxon>Gammaproteobacteria</taxon>
        <taxon>Chromatiales</taxon>
        <taxon>Chromatiaceae</taxon>
        <taxon>Thiocapsa</taxon>
    </lineage>
</organism>
<dbReference type="Gene3D" id="3.40.50.2000">
    <property type="entry name" value="Glycogen Phosphorylase B"/>
    <property type="match status" value="1"/>
</dbReference>
<dbReference type="EMBL" id="AFWV01000018">
    <property type="protein sequence ID" value="EGV16350.1"/>
    <property type="molecule type" value="Genomic_DNA"/>
</dbReference>
<gene>
    <name evidence="2" type="ORF">ThimaDRAFT_4295</name>
</gene>
<evidence type="ECO:0000313" key="3">
    <source>
        <dbReference type="Proteomes" id="UP000005459"/>
    </source>
</evidence>